<organism evidence="2 3">
    <name type="scientific">Lasiosphaeria hispida</name>
    <dbReference type="NCBI Taxonomy" id="260671"/>
    <lineage>
        <taxon>Eukaryota</taxon>
        <taxon>Fungi</taxon>
        <taxon>Dikarya</taxon>
        <taxon>Ascomycota</taxon>
        <taxon>Pezizomycotina</taxon>
        <taxon>Sordariomycetes</taxon>
        <taxon>Sordariomycetidae</taxon>
        <taxon>Sordariales</taxon>
        <taxon>Lasiosphaeriaceae</taxon>
        <taxon>Lasiosphaeria</taxon>
    </lineage>
</organism>
<dbReference type="InterPro" id="IPR002889">
    <property type="entry name" value="WSC_carb-bd"/>
</dbReference>
<evidence type="ECO:0000259" key="1">
    <source>
        <dbReference type="PROSITE" id="PS51212"/>
    </source>
</evidence>
<keyword evidence="3" id="KW-1185">Reference proteome</keyword>
<dbReference type="AlphaFoldDB" id="A0AAJ0HSX7"/>
<dbReference type="Pfam" id="PF01822">
    <property type="entry name" value="WSC"/>
    <property type="match status" value="1"/>
</dbReference>
<protein>
    <recommendedName>
        <fullName evidence="1">WSC domain-containing protein</fullName>
    </recommendedName>
</protein>
<dbReference type="Proteomes" id="UP001275084">
    <property type="component" value="Unassembled WGS sequence"/>
</dbReference>
<reference evidence="2" key="2">
    <citation type="submission" date="2023-06" db="EMBL/GenBank/DDBJ databases">
        <authorList>
            <consortium name="Lawrence Berkeley National Laboratory"/>
            <person name="Haridas S."/>
            <person name="Hensen N."/>
            <person name="Bonometti L."/>
            <person name="Westerberg I."/>
            <person name="Brannstrom I.O."/>
            <person name="Guillou S."/>
            <person name="Cros-Aarteil S."/>
            <person name="Calhoun S."/>
            <person name="Kuo A."/>
            <person name="Mondo S."/>
            <person name="Pangilinan J."/>
            <person name="Riley R."/>
            <person name="Labutti K."/>
            <person name="Andreopoulos B."/>
            <person name="Lipzen A."/>
            <person name="Chen C."/>
            <person name="Yanf M."/>
            <person name="Daum C."/>
            <person name="Ng V."/>
            <person name="Clum A."/>
            <person name="Steindorff A."/>
            <person name="Ohm R."/>
            <person name="Martin F."/>
            <person name="Silar P."/>
            <person name="Natvig D."/>
            <person name="Lalanne C."/>
            <person name="Gautier V."/>
            <person name="Ament-Velasquez S.L."/>
            <person name="Kruys A."/>
            <person name="Hutchinson M.I."/>
            <person name="Powell A.J."/>
            <person name="Barry K."/>
            <person name="Miller A.N."/>
            <person name="Grigoriev I.V."/>
            <person name="Debuchy R."/>
            <person name="Gladieux P."/>
            <person name="Thoren M.H."/>
            <person name="Johannesson H."/>
        </authorList>
    </citation>
    <scope>NUCLEOTIDE SEQUENCE</scope>
    <source>
        <strain evidence="2">CBS 955.72</strain>
    </source>
</reference>
<gene>
    <name evidence="2" type="ORF">B0T25DRAFT_535983</name>
</gene>
<reference evidence="2" key="1">
    <citation type="journal article" date="2023" name="Mol. Phylogenet. Evol.">
        <title>Genome-scale phylogeny and comparative genomics of the fungal order Sordariales.</title>
        <authorList>
            <person name="Hensen N."/>
            <person name="Bonometti L."/>
            <person name="Westerberg I."/>
            <person name="Brannstrom I.O."/>
            <person name="Guillou S."/>
            <person name="Cros-Aarteil S."/>
            <person name="Calhoun S."/>
            <person name="Haridas S."/>
            <person name="Kuo A."/>
            <person name="Mondo S."/>
            <person name="Pangilinan J."/>
            <person name="Riley R."/>
            <person name="LaButti K."/>
            <person name="Andreopoulos B."/>
            <person name="Lipzen A."/>
            <person name="Chen C."/>
            <person name="Yan M."/>
            <person name="Daum C."/>
            <person name="Ng V."/>
            <person name="Clum A."/>
            <person name="Steindorff A."/>
            <person name="Ohm R.A."/>
            <person name="Martin F."/>
            <person name="Silar P."/>
            <person name="Natvig D.O."/>
            <person name="Lalanne C."/>
            <person name="Gautier V."/>
            <person name="Ament-Velasquez S.L."/>
            <person name="Kruys A."/>
            <person name="Hutchinson M.I."/>
            <person name="Powell A.J."/>
            <person name="Barry K."/>
            <person name="Miller A.N."/>
            <person name="Grigoriev I.V."/>
            <person name="Debuchy R."/>
            <person name="Gladieux P."/>
            <person name="Hiltunen Thoren M."/>
            <person name="Johannesson H."/>
        </authorList>
    </citation>
    <scope>NUCLEOTIDE SEQUENCE</scope>
    <source>
        <strain evidence="2">CBS 955.72</strain>
    </source>
</reference>
<dbReference type="PROSITE" id="PS51212">
    <property type="entry name" value="WSC"/>
    <property type="match status" value="1"/>
</dbReference>
<sequence>MDQPRMLHQLHLQPRGLSISAILSGGITVNVCQNACSNRDVFVGVYGAECWCGNSIGGSSITAAKETECNMKCAGN</sequence>
<comment type="caution">
    <text evidence="2">The sequence shown here is derived from an EMBL/GenBank/DDBJ whole genome shotgun (WGS) entry which is preliminary data.</text>
</comment>
<name>A0AAJ0HSX7_9PEZI</name>
<proteinExistence type="predicted"/>
<dbReference type="EMBL" id="JAUIQD010000002">
    <property type="protein sequence ID" value="KAK3360598.1"/>
    <property type="molecule type" value="Genomic_DNA"/>
</dbReference>
<evidence type="ECO:0000313" key="2">
    <source>
        <dbReference type="EMBL" id="KAK3360598.1"/>
    </source>
</evidence>
<accession>A0AAJ0HSX7</accession>
<feature type="domain" description="WSC" evidence="1">
    <location>
        <begin position="1"/>
        <end position="76"/>
    </location>
</feature>
<evidence type="ECO:0000313" key="3">
    <source>
        <dbReference type="Proteomes" id="UP001275084"/>
    </source>
</evidence>